<dbReference type="EMBL" id="RZUL01000001">
    <property type="protein sequence ID" value="RVT43211.1"/>
    <property type="molecule type" value="Genomic_DNA"/>
</dbReference>
<evidence type="ECO:0000256" key="2">
    <source>
        <dbReference type="ARBA" id="ARBA00022630"/>
    </source>
</evidence>
<dbReference type="SUPFAM" id="SSF51412">
    <property type="entry name" value="Inosine monophosphate dehydrogenase (IMPDH)"/>
    <property type="match status" value="1"/>
</dbReference>
<keyword evidence="3" id="KW-0288">FMN</keyword>
<dbReference type="Proteomes" id="UP000282977">
    <property type="component" value="Unassembled WGS sequence"/>
</dbReference>
<dbReference type="PANTHER" id="PTHR42747:SF4">
    <property type="entry name" value="BLR1330 PROTEIN"/>
    <property type="match status" value="1"/>
</dbReference>
<evidence type="ECO:0000256" key="4">
    <source>
        <dbReference type="ARBA" id="ARBA00023002"/>
    </source>
</evidence>
<protein>
    <submittedName>
        <fullName evidence="6">Nitronate monooxygenase</fullName>
    </submittedName>
</protein>
<dbReference type="PANTHER" id="PTHR42747">
    <property type="entry name" value="NITRONATE MONOOXYGENASE-RELATED"/>
    <property type="match status" value="1"/>
</dbReference>
<gene>
    <name evidence="6" type="ORF">ENE74_00790</name>
</gene>
<name>A0A437JBG3_9SPHN</name>
<sequence>MSRSIWRRRVADRPSIDSLKVRLRLPVFVAPMFLISGPDLVIAAAKAGIIGVFPASNARTIEGLANWLSRIERELSAAGRSGMWAINMLVHQSYERFDAELDIICQYKPQIVVTALGSPKRPLDRVHAYGGAVFSDVVTPDQARKAIDAGADGLVLVACGAGGHTGQYSPFAFVEEVRRFWDGPLILGGAIGSARGIRAARELGADFAYMGTRFIAARESLVSDDNREMLVRATMQDIVTTHAVTGVASNWIRESLERAGFDAEKLDQKKKIDFSNVHGDSKAWKTIWGAGHGVGHTRAIQTVAEIVDDLLREDAACNARTRERVVLS</sequence>
<keyword evidence="4" id="KW-0560">Oxidoreductase</keyword>
<evidence type="ECO:0000313" key="6">
    <source>
        <dbReference type="EMBL" id="RVT43211.1"/>
    </source>
</evidence>
<accession>A0A437JBG3</accession>
<comment type="similarity">
    <text evidence="1">Belongs to the nitronate monooxygenase family. NMO class I subfamily.</text>
</comment>
<evidence type="ECO:0000256" key="3">
    <source>
        <dbReference type="ARBA" id="ARBA00022643"/>
    </source>
</evidence>
<comment type="caution">
    <text evidence="6">The sequence shown here is derived from an EMBL/GenBank/DDBJ whole genome shotgun (WGS) entry which is preliminary data.</text>
</comment>
<dbReference type="InterPro" id="IPR004136">
    <property type="entry name" value="NMO"/>
</dbReference>
<evidence type="ECO:0000256" key="1">
    <source>
        <dbReference type="ARBA" id="ARBA00009881"/>
    </source>
</evidence>
<proteinExistence type="inferred from homology"/>
<evidence type="ECO:0000313" key="7">
    <source>
        <dbReference type="Proteomes" id="UP000282977"/>
    </source>
</evidence>
<dbReference type="OrthoDB" id="9778912at2"/>
<dbReference type="Gene3D" id="3.20.20.70">
    <property type="entry name" value="Aldolase class I"/>
    <property type="match status" value="1"/>
</dbReference>
<organism evidence="6 7">
    <name type="scientific">Sphingobium algorifonticola</name>
    <dbReference type="NCBI Taxonomy" id="2008318"/>
    <lineage>
        <taxon>Bacteria</taxon>
        <taxon>Pseudomonadati</taxon>
        <taxon>Pseudomonadota</taxon>
        <taxon>Alphaproteobacteria</taxon>
        <taxon>Sphingomonadales</taxon>
        <taxon>Sphingomonadaceae</taxon>
        <taxon>Sphingobium</taxon>
    </lineage>
</organism>
<keyword evidence="2" id="KW-0285">Flavoprotein</keyword>
<reference evidence="6 7" key="1">
    <citation type="submission" date="2019-01" db="EMBL/GenBank/DDBJ databases">
        <authorList>
            <person name="Chen W.-M."/>
        </authorList>
    </citation>
    <scope>NUCLEOTIDE SEQUENCE [LARGE SCALE GENOMIC DNA]</scope>
    <source>
        <strain evidence="6 7">TLA-22</strain>
    </source>
</reference>
<evidence type="ECO:0000256" key="5">
    <source>
        <dbReference type="ARBA" id="ARBA00023033"/>
    </source>
</evidence>
<dbReference type="AlphaFoldDB" id="A0A437JBG3"/>
<keyword evidence="5 6" id="KW-0503">Monooxygenase</keyword>
<keyword evidence="7" id="KW-1185">Reference proteome</keyword>
<dbReference type="InterPro" id="IPR013785">
    <property type="entry name" value="Aldolase_TIM"/>
</dbReference>
<dbReference type="GO" id="GO:0018580">
    <property type="term" value="F:nitronate monooxygenase activity"/>
    <property type="evidence" value="ECO:0007669"/>
    <property type="project" value="InterPro"/>
</dbReference>
<dbReference type="Pfam" id="PF03060">
    <property type="entry name" value="NMO"/>
    <property type="match status" value="1"/>
</dbReference>
<dbReference type="CDD" id="cd04730">
    <property type="entry name" value="NPD_like"/>
    <property type="match status" value="1"/>
</dbReference>